<feature type="domain" description="C2H2-type" evidence="14">
    <location>
        <begin position="711"/>
        <end position="738"/>
    </location>
</feature>
<feature type="domain" description="C2H2-type" evidence="14">
    <location>
        <begin position="1108"/>
        <end position="1135"/>
    </location>
</feature>
<evidence type="ECO:0000256" key="1">
    <source>
        <dbReference type="ARBA" id="ARBA00003767"/>
    </source>
</evidence>
<keyword evidence="7" id="KW-0862">Zinc</keyword>
<accession>A0AAN8Q9Q5</accession>
<feature type="domain" description="C2H2-type" evidence="14">
    <location>
        <begin position="338"/>
        <end position="366"/>
    </location>
</feature>
<evidence type="ECO:0000256" key="3">
    <source>
        <dbReference type="ARBA" id="ARBA00006991"/>
    </source>
</evidence>
<proteinExistence type="inferred from homology"/>
<evidence type="ECO:0000256" key="2">
    <source>
        <dbReference type="ARBA" id="ARBA00004123"/>
    </source>
</evidence>
<evidence type="ECO:0000313" key="16">
    <source>
        <dbReference type="Proteomes" id="UP001347796"/>
    </source>
</evidence>
<evidence type="ECO:0000256" key="4">
    <source>
        <dbReference type="ARBA" id="ARBA00022723"/>
    </source>
</evidence>
<gene>
    <name evidence="15" type="ORF">SNE40_008068</name>
</gene>
<feature type="domain" description="C2H2-type" evidence="14">
    <location>
        <begin position="739"/>
        <end position="766"/>
    </location>
</feature>
<dbReference type="FunFam" id="3.30.160.60:FF:000110">
    <property type="entry name" value="Zinc finger protein-like"/>
    <property type="match status" value="1"/>
</dbReference>
<dbReference type="FunFam" id="3.30.160.60:FF:000624">
    <property type="entry name" value="zinc finger protein 697"/>
    <property type="match status" value="2"/>
</dbReference>
<feature type="domain" description="C2H2-type" evidence="14">
    <location>
        <begin position="1322"/>
        <end position="1349"/>
    </location>
</feature>
<dbReference type="Gene3D" id="3.30.160.60">
    <property type="entry name" value="Classic Zinc Finger"/>
    <property type="match status" value="25"/>
</dbReference>
<dbReference type="PANTHER" id="PTHR24396:SF19">
    <property type="entry name" value="FI01119P"/>
    <property type="match status" value="1"/>
</dbReference>
<evidence type="ECO:0000256" key="13">
    <source>
        <dbReference type="SAM" id="MobiDB-lite"/>
    </source>
</evidence>
<feature type="domain" description="C2H2-type" evidence="14">
    <location>
        <begin position="767"/>
        <end position="794"/>
    </location>
</feature>
<dbReference type="FunFam" id="3.30.160.60:FF:000597">
    <property type="entry name" value="zinc finger protein 236 isoform X3"/>
    <property type="match status" value="1"/>
</dbReference>
<sequence length="1799" mass="202031">MSQEVQSVTHIQVENVPELHHIQFAEGIPEGATVTFIDSSSLDQQQIIDLPPGIEIYQTIQLQDGSEHVLLEQPILTQINGNGNLSVASIPPQQEVNVQQPPAQLPKQPEIKPPVGKGPYNCEYCDKIFKKWNQLQRHVKTHDDDKPFQCGTCTASFNVEDNLILHESTHVGENQDPVCPECGKKFSRVASLKAHIMLHEKEENLMCPECGDEFGLQSQLDRHMQEHREEHVGVRMFPCRQCHHEFTKVSLLREHMKQHYKIKASLSHRTYKRDIDRSNFGHRCKHCNKHFQKPSQLQRHERIHTGERPYKCTDCDKSFNQKGALQIHMTKHTGNKPHLCDFCPSAFSQKGNLRAHIQRVHTITKESDGPTYECGECSCMFKKLGSLNAHVSRAHSDTTDWNEASWNDRPKENESQVIERLLEMTEQTTENAENGQPTENADVPNIDVAANENDIAEASSSDILQQALENSGLPNKANETSDSTGQPVTTATTNQTSPSESQPVQSTITTMTIHDTATGIVKRHLIRKVNGVRWHQCNYCAKEFKKPSDLVRHIRIHTHEKPYKCTQCFRSFAVKSTLTAHIKTHTGVKDYRCDQCRKLFSTQGSLKVHLRLHTGAKPFNCPQCDKKFRTSAHRKSHVQCHFKDGCDPRMMDRRPRRSVRRPARLSDQTNLPDIALQEPILITDTGLIQQPPRSNVFTQYLGEASSADRPYKCQYCQRGFKKSSHLKQHVRSHTGEKPYRCNQCTRSFVSSGVLKAHLRTHSGVKEYRCIICETMFTTNGSLKRHMSTHSEVRPFMCPYCQKTFKTSVNCKKHMKTHKHELALQAIQQDPSQQTQQDDVTLAPDGTQIGQSQSTTDITVLQQQDVGHTTTIGQTELSQANLQDALAGTGLEHNLQQTLHSQVFGQHQSYGEAILSSTQNFGQLGTQLQQVNQLAANNMSHMTNQQDLSNQVTNAMTNQMTQDITNLTNLENSQYNNTIQIHPLHSNQMMTTSTRNILMNSNEEQQVENQQLGTQQTTTQQIENQQVVSEVANPEPQPEVLPSLSYEDSKRTYQCGYCEKAFKKSSHLKQHIRSHTGEKPYRCLQCDRTFVSSGVLRAHAKTHTGHKDYRCPLCHALFTTNGSLTRHMVIHNSAQTVTCPYCSETFRNIVLCRRHMKTVHKVHKDGQDENQIPSQQTQQIHQPVIQVSEEVTAELSKVTVEELTISEKILMESAVEKDRISEIKAVSEPVESDSKHPYKCNHCSKSFKKPSDLQRHIRTHTGEKPFSCDICNRSFTVKSTLASHIKTHGNSDKVFKCHVCESLFSTKGSLKVHMRLHTGARPFKCSHCDQRFRTSGHRKSHILTHFKDVTTPKKRKSFPRSQDNNQSIQILNQAEDPNVGNQVLTLDPSMLSQQNIMPVSLAVADGMGGSLGESALAAHVLQGLDGIQLHFTGSLGQGIQIAGMDPNLLSQTVQIDASLLQQLQQQGNINITINPNVITQPLPTAADPNLVQNMPAQQTVSMSEAVNPNMLMQSNMVMSQSDMQTTVTTSYDSSNVIKDDSVYSTANDGITVNQLVHQEPVIPDEDGQIHIGGGEDDDEVDEDDEEDDMDEVINSQSDLGSQGVNLLSGDVVTSIAGGDSGDLSHMTALQKPYDPDRHHVCGICEKAFKRAGHLKDHLATHGISPKQTKNKHHICVTCNKSFEKPSQLARHIRIHSGERPFVCQICQKAFNQKNALQIHLRRHSDERPHSCSYCGKTFLQKGNLKTHIKRAHHVDMVQSMNLPPSITEATTSMAANSVSAEPGTDGMDMVDFFESSSAAL</sequence>
<feature type="domain" description="C2H2-type" evidence="14">
    <location>
        <begin position="148"/>
        <end position="175"/>
    </location>
</feature>
<dbReference type="GO" id="GO:0000978">
    <property type="term" value="F:RNA polymerase II cis-regulatory region sequence-specific DNA binding"/>
    <property type="evidence" value="ECO:0007669"/>
    <property type="project" value="TreeGrafter"/>
</dbReference>
<evidence type="ECO:0000256" key="10">
    <source>
        <dbReference type="ARBA" id="ARBA00023163"/>
    </source>
</evidence>
<protein>
    <recommendedName>
        <fullName evidence="14">C2H2-type domain-containing protein</fullName>
    </recommendedName>
</protein>
<feature type="domain" description="C2H2-type" evidence="14">
    <location>
        <begin position="372"/>
        <end position="400"/>
    </location>
</feature>
<organism evidence="15 16">
    <name type="scientific">Patella caerulea</name>
    <name type="common">Rayed Mediterranean limpet</name>
    <dbReference type="NCBI Taxonomy" id="87958"/>
    <lineage>
        <taxon>Eukaryota</taxon>
        <taxon>Metazoa</taxon>
        <taxon>Spiralia</taxon>
        <taxon>Lophotrochozoa</taxon>
        <taxon>Mollusca</taxon>
        <taxon>Gastropoda</taxon>
        <taxon>Patellogastropoda</taxon>
        <taxon>Patelloidea</taxon>
        <taxon>Patellidae</taxon>
        <taxon>Patella</taxon>
    </lineage>
</organism>
<dbReference type="InterPro" id="IPR051643">
    <property type="entry name" value="Transcr_Reg_ZincFinger"/>
</dbReference>
<feature type="domain" description="C2H2-type" evidence="14">
    <location>
        <begin position="591"/>
        <end position="618"/>
    </location>
</feature>
<dbReference type="FunFam" id="3.30.160.60:FF:000226">
    <property type="entry name" value="Zinc finger protein 236 variant"/>
    <property type="match status" value="4"/>
</dbReference>
<feature type="domain" description="C2H2-type" evidence="14">
    <location>
        <begin position="619"/>
        <end position="641"/>
    </location>
</feature>
<feature type="domain" description="C2H2-type" evidence="14">
    <location>
        <begin position="1237"/>
        <end position="1264"/>
    </location>
</feature>
<dbReference type="PROSITE" id="PS50157">
    <property type="entry name" value="ZINC_FINGER_C2H2_2"/>
    <property type="match status" value="29"/>
</dbReference>
<feature type="domain" description="C2H2-type" evidence="14">
    <location>
        <begin position="1080"/>
        <end position="1107"/>
    </location>
</feature>
<comment type="caution">
    <text evidence="15">The sequence shown here is derived from an EMBL/GenBank/DDBJ whole genome shotgun (WGS) entry which is preliminary data.</text>
</comment>
<dbReference type="FunFam" id="3.30.160.60:FF:000301">
    <property type="entry name" value="Zinc finger protein 236"/>
    <property type="match status" value="2"/>
</dbReference>
<feature type="region of interest" description="Disordered" evidence="13">
    <location>
        <begin position="1563"/>
        <end position="1585"/>
    </location>
</feature>
<comment type="subcellular location">
    <subcellularLocation>
        <location evidence="2">Nucleus</location>
    </subcellularLocation>
</comment>
<dbReference type="SMART" id="SM00355">
    <property type="entry name" value="ZnF_C2H2"/>
    <property type="match status" value="29"/>
</dbReference>
<keyword evidence="10" id="KW-0804">Transcription</keyword>
<feature type="domain" description="C2H2-type" evidence="14">
    <location>
        <begin position="237"/>
        <end position="264"/>
    </location>
</feature>
<feature type="domain" description="C2H2-type" evidence="14">
    <location>
        <begin position="282"/>
        <end position="309"/>
    </location>
</feature>
<keyword evidence="16" id="KW-1185">Reference proteome</keyword>
<dbReference type="FunFam" id="3.30.160.60:FF:000385">
    <property type="entry name" value="Zinc finger protein 236 variant"/>
    <property type="match status" value="1"/>
</dbReference>
<dbReference type="Proteomes" id="UP001347796">
    <property type="component" value="Unassembled WGS sequence"/>
</dbReference>
<dbReference type="FunFam" id="3.30.160.60:FF:000753">
    <property type="entry name" value="zinc finger protein 236 isoform X2"/>
    <property type="match status" value="1"/>
</dbReference>
<dbReference type="GO" id="GO:0005634">
    <property type="term" value="C:nucleus"/>
    <property type="evidence" value="ECO:0007669"/>
    <property type="project" value="UniProtKB-SubCell"/>
</dbReference>
<feature type="domain" description="C2H2-type" evidence="14">
    <location>
        <begin position="795"/>
        <end position="822"/>
    </location>
</feature>
<dbReference type="SMART" id="SM00451">
    <property type="entry name" value="ZnF_U1"/>
    <property type="match status" value="5"/>
</dbReference>
<feature type="domain" description="C2H2-type" evidence="14">
    <location>
        <begin position="563"/>
        <end position="590"/>
    </location>
</feature>
<dbReference type="FunFam" id="3.30.160.60:FF:003288">
    <property type="entry name" value="Uncharacterized protein"/>
    <property type="match status" value="1"/>
</dbReference>
<feature type="domain" description="C2H2-type" evidence="14">
    <location>
        <begin position="535"/>
        <end position="562"/>
    </location>
</feature>
<dbReference type="InterPro" id="IPR036236">
    <property type="entry name" value="Znf_C2H2_sf"/>
</dbReference>
<dbReference type="InterPro" id="IPR013087">
    <property type="entry name" value="Znf_C2H2_type"/>
</dbReference>
<keyword evidence="5" id="KW-0677">Repeat</keyword>
<feature type="domain" description="C2H2-type" evidence="14">
    <location>
        <begin position="1136"/>
        <end position="1164"/>
    </location>
</feature>
<evidence type="ECO:0000313" key="15">
    <source>
        <dbReference type="EMBL" id="KAK6185940.1"/>
    </source>
</evidence>
<feature type="domain" description="C2H2-type" evidence="14">
    <location>
        <begin position="120"/>
        <end position="147"/>
    </location>
</feature>
<dbReference type="PANTHER" id="PTHR24396">
    <property type="entry name" value="ZINC FINGER PROTEIN"/>
    <property type="match status" value="1"/>
</dbReference>
<evidence type="ECO:0000256" key="12">
    <source>
        <dbReference type="PROSITE-ProRule" id="PRU00042"/>
    </source>
</evidence>
<evidence type="ECO:0000256" key="9">
    <source>
        <dbReference type="ARBA" id="ARBA00023125"/>
    </source>
</evidence>
<feature type="domain" description="C2H2-type" evidence="14">
    <location>
        <begin position="177"/>
        <end position="204"/>
    </location>
</feature>
<dbReference type="EMBL" id="JAZGQO010000006">
    <property type="protein sequence ID" value="KAK6185940.1"/>
    <property type="molecule type" value="Genomic_DNA"/>
</dbReference>
<keyword evidence="9" id="KW-0238">DNA-binding</keyword>
<feature type="domain" description="C2H2-type" evidence="14">
    <location>
        <begin position="1052"/>
        <end position="1079"/>
    </location>
</feature>
<feature type="domain" description="C2H2-type" evidence="14">
    <location>
        <begin position="1728"/>
        <end position="1751"/>
    </location>
</feature>
<dbReference type="FunFam" id="3.30.160.60:FF:000193">
    <property type="entry name" value="Zinc finger protein 300"/>
    <property type="match status" value="1"/>
</dbReference>
<keyword evidence="4" id="KW-0479">Metal-binding</keyword>
<evidence type="ECO:0000259" key="14">
    <source>
        <dbReference type="PROSITE" id="PS50157"/>
    </source>
</evidence>
<evidence type="ECO:0000256" key="8">
    <source>
        <dbReference type="ARBA" id="ARBA00023015"/>
    </source>
</evidence>
<dbReference type="InterPro" id="IPR003604">
    <property type="entry name" value="Matrin/U1-like-C_Znf_C2H2"/>
</dbReference>
<evidence type="ECO:0000256" key="6">
    <source>
        <dbReference type="ARBA" id="ARBA00022771"/>
    </source>
</evidence>
<feature type="domain" description="C2H2-type" evidence="14">
    <location>
        <begin position="310"/>
        <end position="337"/>
    </location>
</feature>
<feature type="domain" description="C2H2-type" evidence="14">
    <location>
        <begin position="1265"/>
        <end position="1292"/>
    </location>
</feature>
<feature type="region of interest" description="Disordered" evidence="13">
    <location>
        <begin position="473"/>
        <end position="505"/>
    </location>
</feature>
<dbReference type="GO" id="GO:0008270">
    <property type="term" value="F:zinc ion binding"/>
    <property type="evidence" value="ECO:0007669"/>
    <property type="project" value="UniProtKB-KW"/>
</dbReference>
<comment type="similarity">
    <text evidence="3">Belongs to the krueppel C2H2-type zinc-finger protein family.</text>
</comment>
<dbReference type="GO" id="GO:0000981">
    <property type="term" value="F:DNA-binding transcription factor activity, RNA polymerase II-specific"/>
    <property type="evidence" value="ECO:0007669"/>
    <property type="project" value="TreeGrafter"/>
</dbReference>
<feature type="domain" description="C2H2-type" evidence="14">
    <location>
        <begin position="1294"/>
        <end position="1321"/>
    </location>
</feature>
<dbReference type="Pfam" id="PF00096">
    <property type="entry name" value="zf-C2H2"/>
    <property type="match status" value="20"/>
</dbReference>
<evidence type="ECO:0000256" key="7">
    <source>
        <dbReference type="ARBA" id="ARBA00022833"/>
    </source>
</evidence>
<feature type="domain" description="C2H2-type" evidence="14">
    <location>
        <begin position="1672"/>
        <end position="1699"/>
    </location>
</feature>
<comment type="function">
    <text evidence="1">May be involved in transcriptional regulation.</text>
</comment>
<dbReference type="PROSITE" id="PS00028">
    <property type="entry name" value="ZINC_FINGER_C2H2_1"/>
    <property type="match status" value="28"/>
</dbReference>
<dbReference type="FunFam" id="3.30.160.60:FF:000145">
    <property type="entry name" value="Zinc finger protein 574"/>
    <property type="match status" value="1"/>
</dbReference>
<evidence type="ECO:0000256" key="11">
    <source>
        <dbReference type="ARBA" id="ARBA00023242"/>
    </source>
</evidence>
<feature type="domain" description="C2H2-type" evidence="14">
    <location>
        <begin position="1700"/>
        <end position="1727"/>
    </location>
</feature>
<dbReference type="FunFam" id="3.30.160.60:FF:000481">
    <property type="entry name" value="zinc finger protein 236"/>
    <property type="match status" value="1"/>
</dbReference>
<dbReference type="SUPFAM" id="SSF57667">
    <property type="entry name" value="beta-beta-alpha zinc fingers"/>
    <property type="match status" value="15"/>
</dbReference>
<dbReference type="FunFam" id="3.30.160.60:FF:000376">
    <property type="entry name" value="Zinc finger protein 236"/>
    <property type="match status" value="2"/>
</dbReference>
<feature type="compositionally biased region" description="Acidic residues" evidence="13">
    <location>
        <begin position="1573"/>
        <end position="1585"/>
    </location>
</feature>
<reference evidence="15 16" key="1">
    <citation type="submission" date="2024-01" db="EMBL/GenBank/DDBJ databases">
        <title>The genome of the rayed Mediterranean limpet Patella caerulea (Linnaeus, 1758).</title>
        <authorList>
            <person name="Anh-Thu Weber A."/>
            <person name="Halstead-Nussloch G."/>
        </authorList>
    </citation>
    <scope>NUCLEOTIDE SEQUENCE [LARGE SCALE GENOMIC DNA]</scope>
    <source>
        <strain evidence="15">AATW-2023a</strain>
        <tissue evidence="15">Whole specimen</tissue>
    </source>
</reference>
<keyword evidence="11" id="KW-0539">Nucleus</keyword>
<feature type="domain" description="C2H2-type" evidence="14">
    <location>
        <begin position="205"/>
        <end position="232"/>
    </location>
</feature>
<evidence type="ECO:0000256" key="5">
    <source>
        <dbReference type="ARBA" id="ARBA00022737"/>
    </source>
</evidence>
<feature type="domain" description="C2H2-type" evidence="14">
    <location>
        <begin position="1638"/>
        <end position="1660"/>
    </location>
</feature>
<name>A0AAN8Q9Q5_PATCE</name>
<keyword evidence="8" id="KW-0805">Transcription regulation</keyword>
<keyword evidence="6 12" id="KW-0863">Zinc-finger</keyword>
<dbReference type="FunFam" id="3.30.160.60:FF:000264">
    <property type="entry name" value="Zinc finger protein 236"/>
    <property type="match status" value="4"/>
</dbReference>